<dbReference type="SUPFAM" id="SSF53756">
    <property type="entry name" value="UDP-Glycosyltransferase/glycogen phosphorylase"/>
    <property type="match status" value="1"/>
</dbReference>
<dbReference type="Proteomes" id="UP000836841">
    <property type="component" value="Unassembled WGS sequence"/>
</dbReference>
<organism evidence="6 7">
    <name type="scientific">Thlaspi arvense</name>
    <name type="common">Field penny-cress</name>
    <dbReference type="NCBI Taxonomy" id="13288"/>
    <lineage>
        <taxon>Eukaryota</taxon>
        <taxon>Viridiplantae</taxon>
        <taxon>Streptophyta</taxon>
        <taxon>Embryophyta</taxon>
        <taxon>Tracheophyta</taxon>
        <taxon>Spermatophyta</taxon>
        <taxon>Magnoliopsida</taxon>
        <taxon>eudicotyledons</taxon>
        <taxon>Gunneridae</taxon>
        <taxon>Pentapetalae</taxon>
        <taxon>rosids</taxon>
        <taxon>malvids</taxon>
        <taxon>Brassicales</taxon>
        <taxon>Brassicaceae</taxon>
        <taxon>Thlaspideae</taxon>
        <taxon>Thlaspi</taxon>
    </lineage>
</organism>
<dbReference type="PANTHER" id="PTHR48047">
    <property type="entry name" value="GLYCOSYLTRANSFERASE"/>
    <property type="match status" value="1"/>
</dbReference>
<dbReference type="EMBL" id="CAJVSB020000208">
    <property type="protein sequence ID" value="CAH2042865.1"/>
    <property type="molecule type" value="Genomic_DNA"/>
</dbReference>
<dbReference type="GO" id="GO:0035251">
    <property type="term" value="F:UDP-glucosyltransferase activity"/>
    <property type="evidence" value="ECO:0007669"/>
    <property type="project" value="TreeGrafter"/>
</dbReference>
<evidence type="ECO:0000256" key="3">
    <source>
        <dbReference type="ARBA" id="ARBA00022679"/>
    </source>
</evidence>
<gene>
    <name evidence="6" type="ORF">TAV2_LOCUS4836</name>
</gene>
<reference evidence="6 7" key="1">
    <citation type="submission" date="2022-03" db="EMBL/GenBank/DDBJ databases">
        <authorList>
            <person name="Nunn A."/>
            <person name="Chopra R."/>
            <person name="Nunn A."/>
            <person name="Contreras Garrido A."/>
        </authorList>
    </citation>
    <scope>NUCLEOTIDE SEQUENCE [LARGE SCALE GENOMIC DNA]</scope>
</reference>
<evidence type="ECO:0000256" key="4">
    <source>
        <dbReference type="RuleBase" id="RU003718"/>
    </source>
</evidence>
<dbReference type="PANTHER" id="PTHR48047:SF150">
    <property type="entry name" value="SOLANIDINE UDP-GLUCOSE GLUCOSYLTRANSFERASE 1"/>
    <property type="match status" value="1"/>
</dbReference>
<name>A0AAU9RGU4_THLAR</name>
<dbReference type="EC" id="2.4.1.-" evidence="5"/>
<dbReference type="Gene3D" id="3.40.50.2000">
    <property type="entry name" value="Glycogen Phosphorylase B"/>
    <property type="match status" value="2"/>
</dbReference>
<evidence type="ECO:0000256" key="5">
    <source>
        <dbReference type="RuleBase" id="RU362057"/>
    </source>
</evidence>
<proteinExistence type="inferred from homology"/>
<comment type="caution">
    <text evidence="6">The sequence shown here is derived from an EMBL/GenBank/DDBJ whole genome shotgun (WGS) entry which is preliminary data.</text>
</comment>
<sequence>MANEGRKLTILFLPYFSASHMVALVDTARLFAARGVTAIIITTTGNAGLFEASVRHDTAAGHEISVRALKFPAAEVGLPEGIENFSQCIPSMSRNLYNGIALLQKPMEQLIREIRPDCIVSDMFHPWTVDLAEELKIPRVIVYPCLAFPRCVYDSLKVHEPHKKVQSETEDFLIPGLPDKIHMARSELEEHLKTKSSPYGDWFDSAIEAEHRSYGVIFGSFYELEPSYIDHFKKSTGVNCWSLGPLSLFANKGKIGNENNSETKRHHCLSWLDTQKPNSVLYTCFGGMVRFSDSQLTQLALALESASYPFVLVVRREEEAEENWLLEEFEEKIVKSNRGVIIKGWAPQVQILDHPAIAGFLSHGGGNSVIESMIAGLPLILWPMYAEHFYNSKLVTQVLKIGVEIGPRVWNMTFDLTSPVVEKEEFVKAIKFLMGGSHEAKQMRQRAKDFEMKAKKAIEEGGSSDRDLIAIIEDLKRCTFG</sequence>
<evidence type="ECO:0000313" key="6">
    <source>
        <dbReference type="EMBL" id="CAH2042865.1"/>
    </source>
</evidence>
<keyword evidence="3 4" id="KW-0808">Transferase</keyword>
<dbReference type="PROSITE" id="PS00375">
    <property type="entry name" value="UDPGT"/>
    <property type="match status" value="1"/>
</dbReference>
<keyword evidence="7" id="KW-1185">Reference proteome</keyword>
<protein>
    <recommendedName>
        <fullName evidence="5">Glycosyltransferase</fullName>
        <ecNumber evidence="5">2.4.1.-</ecNumber>
    </recommendedName>
</protein>
<dbReference type="AlphaFoldDB" id="A0AAU9RGU4"/>
<keyword evidence="2 4" id="KW-0328">Glycosyltransferase</keyword>
<evidence type="ECO:0000313" key="7">
    <source>
        <dbReference type="Proteomes" id="UP000836841"/>
    </source>
</evidence>
<accession>A0AAU9RGU4</accession>
<dbReference type="Pfam" id="PF00201">
    <property type="entry name" value="UDPGT"/>
    <property type="match status" value="1"/>
</dbReference>
<dbReference type="InterPro" id="IPR035595">
    <property type="entry name" value="UDP_glycos_trans_CS"/>
</dbReference>
<dbReference type="FunFam" id="3.40.50.2000:FF:000202">
    <property type="entry name" value="Glycosyltransferase"/>
    <property type="match status" value="1"/>
</dbReference>
<dbReference type="InterPro" id="IPR002213">
    <property type="entry name" value="UDP_glucos_trans"/>
</dbReference>
<dbReference type="CDD" id="cd03784">
    <property type="entry name" value="GT1_Gtf-like"/>
    <property type="match status" value="1"/>
</dbReference>
<comment type="similarity">
    <text evidence="1 4">Belongs to the UDP-glycosyltransferase family.</text>
</comment>
<evidence type="ECO:0000256" key="2">
    <source>
        <dbReference type="ARBA" id="ARBA00022676"/>
    </source>
</evidence>
<evidence type="ECO:0000256" key="1">
    <source>
        <dbReference type="ARBA" id="ARBA00009995"/>
    </source>
</evidence>